<organism evidence="1 2">
    <name type="scientific">Trichodelitschia bisporula</name>
    <dbReference type="NCBI Taxonomy" id="703511"/>
    <lineage>
        <taxon>Eukaryota</taxon>
        <taxon>Fungi</taxon>
        <taxon>Dikarya</taxon>
        <taxon>Ascomycota</taxon>
        <taxon>Pezizomycotina</taxon>
        <taxon>Dothideomycetes</taxon>
        <taxon>Dothideomycetes incertae sedis</taxon>
        <taxon>Phaeotrichales</taxon>
        <taxon>Phaeotrichaceae</taxon>
        <taxon>Trichodelitschia</taxon>
    </lineage>
</organism>
<sequence length="51" mass="5553">MTLPILMILRLQVQPGRFWRGEPATGPKTGRFKGGVVVQCGGRTSTCYCPS</sequence>
<dbReference type="Proteomes" id="UP000799640">
    <property type="component" value="Unassembled WGS sequence"/>
</dbReference>
<name>A0A6G1HMT6_9PEZI</name>
<dbReference type="EMBL" id="ML996704">
    <property type="protein sequence ID" value="KAF2397302.1"/>
    <property type="molecule type" value="Genomic_DNA"/>
</dbReference>
<dbReference type="AlphaFoldDB" id="A0A6G1HMT6"/>
<gene>
    <name evidence="1" type="ORF">EJ06DRAFT_533485</name>
</gene>
<reference evidence="1" key="1">
    <citation type="journal article" date="2020" name="Stud. Mycol.">
        <title>101 Dothideomycetes genomes: a test case for predicting lifestyles and emergence of pathogens.</title>
        <authorList>
            <person name="Haridas S."/>
            <person name="Albert R."/>
            <person name="Binder M."/>
            <person name="Bloem J."/>
            <person name="Labutti K."/>
            <person name="Salamov A."/>
            <person name="Andreopoulos B."/>
            <person name="Baker S."/>
            <person name="Barry K."/>
            <person name="Bills G."/>
            <person name="Bluhm B."/>
            <person name="Cannon C."/>
            <person name="Castanera R."/>
            <person name="Culley D."/>
            <person name="Daum C."/>
            <person name="Ezra D."/>
            <person name="Gonzalez J."/>
            <person name="Henrissat B."/>
            <person name="Kuo A."/>
            <person name="Liang C."/>
            <person name="Lipzen A."/>
            <person name="Lutzoni F."/>
            <person name="Magnuson J."/>
            <person name="Mondo S."/>
            <person name="Nolan M."/>
            <person name="Ohm R."/>
            <person name="Pangilinan J."/>
            <person name="Park H.-J."/>
            <person name="Ramirez L."/>
            <person name="Alfaro M."/>
            <person name="Sun H."/>
            <person name="Tritt A."/>
            <person name="Yoshinaga Y."/>
            <person name="Zwiers L.-H."/>
            <person name="Turgeon B."/>
            <person name="Goodwin S."/>
            <person name="Spatafora J."/>
            <person name="Crous P."/>
            <person name="Grigoriev I."/>
        </authorList>
    </citation>
    <scope>NUCLEOTIDE SEQUENCE</scope>
    <source>
        <strain evidence="1">CBS 262.69</strain>
    </source>
</reference>
<keyword evidence="2" id="KW-1185">Reference proteome</keyword>
<proteinExistence type="predicted"/>
<feature type="non-terminal residue" evidence="1">
    <location>
        <position position="51"/>
    </location>
</feature>
<evidence type="ECO:0000313" key="2">
    <source>
        <dbReference type="Proteomes" id="UP000799640"/>
    </source>
</evidence>
<evidence type="ECO:0000313" key="1">
    <source>
        <dbReference type="EMBL" id="KAF2397302.1"/>
    </source>
</evidence>
<accession>A0A6G1HMT6</accession>
<protein>
    <submittedName>
        <fullName evidence="1">Uncharacterized protein</fullName>
    </submittedName>
</protein>